<dbReference type="EMBL" id="BSEC01000001">
    <property type="protein sequence ID" value="GLI92335.1"/>
    <property type="molecule type" value="Genomic_DNA"/>
</dbReference>
<comment type="caution">
    <text evidence="2">The sequence shown here is derived from an EMBL/GenBank/DDBJ whole genome shotgun (WGS) entry which is preliminary data.</text>
</comment>
<proteinExistence type="predicted"/>
<dbReference type="Proteomes" id="UP001144323">
    <property type="component" value="Unassembled WGS sequence"/>
</dbReference>
<accession>A0A9W6GSZ2</accession>
<sequence>MQKRPRQKGEGAAMNGDAAPPSSPLPGAFRAPYRAAEADRGPEAPPSETSATFM</sequence>
<feature type="region of interest" description="Disordered" evidence="1">
    <location>
        <begin position="1"/>
        <end position="54"/>
    </location>
</feature>
<evidence type="ECO:0000313" key="2">
    <source>
        <dbReference type="EMBL" id="GLI92335.1"/>
    </source>
</evidence>
<name>A0A9W6GSZ2_9HYPH</name>
<protein>
    <submittedName>
        <fullName evidence="2">Uncharacterized protein</fullName>
    </submittedName>
</protein>
<reference evidence="2" key="1">
    <citation type="journal article" date="2023" name="Int. J. Syst. Evol. Microbiol.">
        <title>Methylocystis iwaonis sp. nov., a type II methane-oxidizing bacterium from surface soil of a rice paddy field in Japan, and emended description of the genus Methylocystis (ex Whittenbury et al. 1970) Bowman et al. 1993.</title>
        <authorList>
            <person name="Kaise H."/>
            <person name="Sawadogo J.B."/>
            <person name="Alam M.S."/>
            <person name="Ueno C."/>
            <person name="Dianou D."/>
            <person name="Shinjo R."/>
            <person name="Asakawa S."/>
        </authorList>
    </citation>
    <scope>NUCLEOTIDE SEQUENCE</scope>
    <source>
        <strain evidence="2">LMG27198</strain>
    </source>
</reference>
<evidence type="ECO:0000313" key="3">
    <source>
        <dbReference type="Proteomes" id="UP001144323"/>
    </source>
</evidence>
<gene>
    <name evidence="2" type="ORF">LMG27198_13270</name>
</gene>
<dbReference type="AlphaFoldDB" id="A0A9W6GSZ2"/>
<keyword evidence="3" id="KW-1185">Reference proteome</keyword>
<evidence type="ECO:0000256" key="1">
    <source>
        <dbReference type="SAM" id="MobiDB-lite"/>
    </source>
</evidence>
<organism evidence="2 3">
    <name type="scientific">Methylocystis echinoides</name>
    <dbReference type="NCBI Taxonomy" id="29468"/>
    <lineage>
        <taxon>Bacteria</taxon>
        <taxon>Pseudomonadati</taxon>
        <taxon>Pseudomonadota</taxon>
        <taxon>Alphaproteobacteria</taxon>
        <taxon>Hyphomicrobiales</taxon>
        <taxon>Methylocystaceae</taxon>
        <taxon>Methylocystis</taxon>
    </lineage>
</organism>